<keyword evidence="3" id="KW-1185">Reference proteome</keyword>
<dbReference type="PROSITE" id="PS51819">
    <property type="entry name" value="VOC"/>
    <property type="match status" value="1"/>
</dbReference>
<dbReference type="InterPro" id="IPR004360">
    <property type="entry name" value="Glyas_Fos-R_dOase_dom"/>
</dbReference>
<dbReference type="PANTHER" id="PTHR35006">
    <property type="entry name" value="GLYOXALASE FAMILY PROTEIN (AFU_ORTHOLOGUE AFUA_5G14830)"/>
    <property type="match status" value="1"/>
</dbReference>
<gene>
    <name evidence="2" type="ORF">D2V17_14440</name>
</gene>
<protein>
    <submittedName>
        <fullName evidence="2">VOC family protein</fullName>
    </submittedName>
</protein>
<dbReference type="InterPro" id="IPR037523">
    <property type="entry name" value="VOC_core"/>
</dbReference>
<dbReference type="Gene3D" id="3.10.180.10">
    <property type="entry name" value="2,3-Dihydroxybiphenyl 1,2-Dioxygenase, domain 1"/>
    <property type="match status" value="1"/>
</dbReference>
<accession>A0A3A1P403</accession>
<name>A0A3A1P403_9SPHN</name>
<dbReference type="SUPFAM" id="SSF54593">
    <property type="entry name" value="Glyoxalase/Bleomycin resistance protein/Dihydroxybiphenyl dioxygenase"/>
    <property type="match status" value="1"/>
</dbReference>
<dbReference type="OrthoDB" id="9807407at2"/>
<feature type="domain" description="VOC" evidence="1">
    <location>
        <begin position="1"/>
        <end position="121"/>
    </location>
</feature>
<evidence type="ECO:0000259" key="1">
    <source>
        <dbReference type="PROSITE" id="PS51819"/>
    </source>
</evidence>
<evidence type="ECO:0000313" key="3">
    <source>
        <dbReference type="Proteomes" id="UP000265366"/>
    </source>
</evidence>
<dbReference type="InterPro" id="IPR029068">
    <property type="entry name" value="Glyas_Bleomycin-R_OHBP_Dase"/>
</dbReference>
<organism evidence="2 3">
    <name type="scientific">Aurantiacibacter xanthus</name>
    <dbReference type="NCBI Taxonomy" id="1784712"/>
    <lineage>
        <taxon>Bacteria</taxon>
        <taxon>Pseudomonadati</taxon>
        <taxon>Pseudomonadota</taxon>
        <taxon>Alphaproteobacteria</taxon>
        <taxon>Sphingomonadales</taxon>
        <taxon>Erythrobacteraceae</taxon>
        <taxon>Aurantiacibacter</taxon>
    </lineage>
</organism>
<dbReference type="AlphaFoldDB" id="A0A3A1P403"/>
<dbReference type="CDD" id="cd07262">
    <property type="entry name" value="VOC_like"/>
    <property type="match status" value="1"/>
</dbReference>
<sequence length="126" mass="13257">MFNHVFVGTNDVAAARKFYNATMTVLGHAGHDMPHGTAYPSEHGSFVVATPANGEAATCMNGFTFGFRAADYDQVEAWHAAGLANGGTDAGAPGFRENSPGNMYGAYLRDPDGHKLCAYAVNTGPR</sequence>
<dbReference type="Pfam" id="PF00903">
    <property type="entry name" value="Glyoxalase"/>
    <property type="match status" value="1"/>
</dbReference>
<reference evidence="2 3" key="1">
    <citation type="submission" date="2018-08" db="EMBL/GenBank/DDBJ databases">
        <title>Erythrobacter zhengii sp.nov., a bacterium isolated from deep-sea sediment.</title>
        <authorList>
            <person name="Fang C."/>
            <person name="Wu Y.-H."/>
            <person name="Sun C."/>
            <person name="Wang H."/>
            <person name="Cheng H."/>
            <person name="Meng F.-X."/>
            <person name="Wang C.-S."/>
            <person name="Xu X.-W."/>
        </authorList>
    </citation>
    <scope>NUCLEOTIDE SEQUENCE [LARGE SCALE GENOMIC DNA]</scope>
    <source>
        <strain evidence="2 3">CCTCC AB 2015396</strain>
    </source>
</reference>
<dbReference type="Proteomes" id="UP000265366">
    <property type="component" value="Unassembled WGS sequence"/>
</dbReference>
<dbReference type="PANTHER" id="PTHR35006:SF1">
    <property type="entry name" value="BLL2941 PROTEIN"/>
    <property type="match status" value="1"/>
</dbReference>
<proteinExistence type="predicted"/>
<comment type="caution">
    <text evidence="2">The sequence shown here is derived from an EMBL/GenBank/DDBJ whole genome shotgun (WGS) entry which is preliminary data.</text>
</comment>
<dbReference type="RefSeq" id="WP_119593534.1">
    <property type="nucleotide sequence ID" value="NZ_QXFM01000114.1"/>
</dbReference>
<evidence type="ECO:0000313" key="2">
    <source>
        <dbReference type="EMBL" id="RIV83025.1"/>
    </source>
</evidence>
<dbReference type="EMBL" id="QXFM01000114">
    <property type="protein sequence ID" value="RIV83025.1"/>
    <property type="molecule type" value="Genomic_DNA"/>
</dbReference>